<dbReference type="InterPro" id="IPR014942">
    <property type="entry name" value="AbiEii"/>
</dbReference>
<name>A0A1I5Y352_9FIRM</name>
<keyword evidence="2" id="KW-1185">Reference proteome</keyword>
<dbReference type="Proteomes" id="UP000182624">
    <property type="component" value="Unassembled WGS sequence"/>
</dbReference>
<accession>A0A1I5Y352</accession>
<keyword evidence="1" id="KW-0808">Transferase</keyword>
<dbReference type="RefSeq" id="WP_074891644.1">
    <property type="nucleotide sequence ID" value="NZ_FOXO01000040.1"/>
</dbReference>
<sequence>MLSEQNFSLEHIEEVRGSRKVDKTILERSIYALGLLEALARVGLPFIFKGGTSLLLLLDSPMRLSTDIDIIVEPGTDFEHYIEEASKIIPFKAKEEQERKRAGSIEKRHYKFTYDSPAYGREFYILLDILFEENHYARTIQKPIKSPLLITEEPYINVTMPTADCIMGDKLTAFAPYTTGIPFGIDKELEIIKQMYDVSCLFDVFENFNDVHDSYMATVQSEISYREKDITYRDALLDTIDASACIAGRGQIGKDYELYLSGIRAIVNHIFDGKFSAEMAVTRACKVMYTAACVLTDSEIKRIESTEEYLKRSIPVERYNKLSKIKRLAPDGYAYAVEAMELLKKFEEK</sequence>
<reference evidence="2" key="1">
    <citation type="submission" date="2016-10" db="EMBL/GenBank/DDBJ databases">
        <authorList>
            <person name="Varghese N."/>
            <person name="Submissions S."/>
        </authorList>
    </citation>
    <scope>NUCLEOTIDE SEQUENCE [LARGE SCALE GENOMIC DNA]</scope>
    <source>
        <strain evidence="2">P18</strain>
    </source>
</reference>
<dbReference type="AlphaFoldDB" id="A0A1I5Y352"/>
<protein>
    <submittedName>
        <fullName evidence="1">Nucleotidyl transferase AbiEii toxin, Type IV TA system</fullName>
    </submittedName>
</protein>
<proteinExistence type="predicted"/>
<evidence type="ECO:0000313" key="1">
    <source>
        <dbReference type="EMBL" id="SFQ38584.1"/>
    </source>
</evidence>
<organism evidence="1 2">
    <name type="scientific">Butyrivibrio proteoclasticus</name>
    <dbReference type="NCBI Taxonomy" id="43305"/>
    <lineage>
        <taxon>Bacteria</taxon>
        <taxon>Bacillati</taxon>
        <taxon>Bacillota</taxon>
        <taxon>Clostridia</taxon>
        <taxon>Lachnospirales</taxon>
        <taxon>Lachnospiraceae</taxon>
        <taxon>Butyrivibrio</taxon>
    </lineage>
</organism>
<dbReference type="Gene3D" id="3.10.450.620">
    <property type="entry name" value="JHP933, nucleotidyltransferase-like core domain"/>
    <property type="match status" value="1"/>
</dbReference>
<dbReference type="EMBL" id="FOXO01000040">
    <property type="protein sequence ID" value="SFQ38584.1"/>
    <property type="molecule type" value="Genomic_DNA"/>
</dbReference>
<gene>
    <name evidence="1" type="ORF">SAMN04487928_14016</name>
</gene>
<dbReference type="Pfam" id="PF08843">
    <property type="entry name" value="AbiEii"/>
    <property type="match status" value="1"/>
</dbReference>
<dbReference type="GO" id="GO:0016740">
    <property type="term" value="F:transferase activity"/>
    <property type="evidence" value="ECO:0007669"/>
    <property type="project" value="UniProtKB-KW"/>
</dbReference>
<evidence type="ECO:0000313" key="2">
    <source>
        <dbReference type="Proteomes" id="UP000182624"/>
    </source>
</evidence>
<dbReference type="OrthoDB" id="42373at2"/>